<organism evidence="1 2">
    <name type="scientific">Labeo rohita</name>
    <name type="common">Indian major carp</name>
    <name type="synonym">Cyprinus rohita</name>
    <dbReference type="NCBI Taxonomy" id="84645"/>
    <lineage>
        <taxon>Eukaryota</taxon>
        <taxon>Metazoa</taxon>
        <taxon>Chordata</taxon>
        <taxon>Craniata</taxon>
        <taxon>Vertebrata</taxon>
        <taxon>Euteleostomi</taxon>
        <taxon>Actinopterygii</taxon>
        <taxon>Neopterygii</taxon>
        <taxon>Teleostei</taxon>
        <taxon>Ostariophysi</taxon>
        <taxon>Cypriniformes</taxon>
        <taxon>Cyprinidae</taxon>
        <taxon>Labeoninae</taxon>
        <taxon>Labeonini</taxon>
        <taxon>Labeo</taxon>
    </lineage>
</organism>
<dbReference type="EMBL" id="QBIY01013170">
    <property type="protein sequence ID" value="RXN10849.1"/>
    <property type="molecule type" value="Genomic_DNA"/>
</dbReference>
<proteinExistence type="predicted"/>
<dbReference type="AlphaFoldDB" id="A0A498LR23"/>
<name>A0A498LR23_LABRO</name>
<comment type="caution">
    <text evidence="1">The sequence shown here is derived from an EMBL/GenBank/DDBJ whole genome shotgun (WGS) entry which is preliminary data.</text>
</comment>
<reference evidence="1 2" key="1">
    <citation type="submission" date="2018-03" db="EMBL/GenBank/DDBJ databases">
        <title>Draft genome sequence of Rohu Carp (Labeo rohita).</title>
        <authorList>
            <person name="Das P."/>
            <person name="Kushwaha B."/>
            <person name="Joshi C.G."/>
            <person name="Kumar D."/>
            <person name="Nagpure N.S."/>
            <person name="Sahoo L."/>
            <person name="Das S.P."/>
            <person name="Bit A."/>
            <person name="Patnaik S."/>
            <person name="Meher P.K."/>
            <person name="Jayasankar P."/>
            <person name="Koringa P.G."/>
            <person name="Patel N.V."/>
            <person name="Hinsu A.T."/>
            <person name="Kumar R."/>
            <person name="Pandey M."/>
            <person name="Agarwal S."/>
            <person name="Srivastava S."/>
            <person name="Singh M."/>
            <person name="Iquebal M.A."/>
            <person name="Jaiswal S."/>
            <person name="Angadi U.B."/>
            <person name="Kumar N."/>
            <person name="Raza M."/>
            <person name="Shah T.M."/>
            <person name="Rai A."/>
            <person name="Jena J.K."/>
        </authorList>
    </citation>
    <scope>NUCLEOTIDE SEQUENCE [LARGE SCALE GENOMIC DNA]</scope>
    <source>
        <strain evidence="1">DASCIFA01</strain>
        <tissue evidence="1">Testis</tissue>
    </source>
</reference>
<accession>A0A498LR23</accession>
<dbReference type="Proteomes" id="UP000290572">
    <property type="component" value="Unassembled WGS sequence"/>
</dbReference>
<keyword evidence="2" id="KW-1185">Reference proteome</keyword>
<sequence>MTIKDLNKLSNNISKFNLNSKEGHSKEVHHHIRDDKHLFINYPEQASLSWPTVDVNVQRKMKQASGSLADIATVITLLEEYRVAVSSGI</sequence>
<protein>
    <submittedName>
        <fullName evidence="1">Uncharacterized protein</fullName>
    </submittedName>
</protein>
<evidence type="ECO:0000313" key="2">
    <source>
        <dbReference type="Proteomes" id="UP000290572"/>
    </source>
</evidence>
<evidence type="ECO:0000313" key="1">
    <source>
        <dbReference type="EMBL" id="RXN10849.1"/>
    </source>
</evidence>
<gene>
    <name evidence="1" type="ORF">ROHU_010805</name>
</gene>